<feature type="transmembrane region" description="Helical" evidence="1">
    <location>
        <begin position="40"/>
        <end position="64"/>
    </location>
</feature>
<accession>A0A4P6FHV8</accession>
<evidence type="ECO:0008006" key="4">
    <source>
        <dbReference type="Google" id="ProtNLM"/>
    </source>
</evidence>
<dbReference type="Proteomes" id="UP000291259">
    <property type="component" value="Chromosome"/>
</dbReference>
<keyword evidence="1" id="KW-1133">Transmembrane helix</keyword>
<keyword evidence="1" id="KW-0472">Membrane</keyword>
<dbReference type="AlphaFoldDB" id="A0A4P6FHV8"/>
<sequence length="415" mass="43103">MKRFLKGGTPTILAAATQGFGLIQLLLLVGGSGATKESDAYFYLISWAQLPTQVVLSGYAYPVWLSASTPARRFRFVLLATPIFTSIGVVVGSVLFGRLSGGYSGLVGHTVLFVLLGVMLSLGWALALRRSAEGDTVWISSVTLVSNVLSCLVLLGALGAPSVVKVSAMVSAQLIGLLAYLILILARNRGLWRRVISAGDGSDLSASSPAARHEWFLLQAAGGYGAMLSIQTVAAALPASALSVLGLVGRFSSGLTNVVTNAIVPRLIHRESQTGAVAFNYLRLLAVVVGCSLPILTVVAALPTFEGIAQLVATSILVLAWFLAAALNATTKRVAVRFLSPRISLLSLALNISSAVALLALLALGRPTLVAVLLASISLDLLPGVCLAVLLRRPWVAVAITAVVIASLIAAAPHL</sequence>
<feature type="transmembrane region" description="Helical" evidence="1">
    <location>
        <begin position="343"/>
        <end position="364"/>
    </location>
</feature>
<reference evidence="2 3" key="1">
    <citation type="submission" date="2019-01" db="EMBL/GenBank/DDBJ databases">
        <title>Genome sequencing of strain FW100M-8.</title>
        <authorList>
            <person name="Heo J."/>
            <person name="Kim S.-J."/>
            <person name="Kim J.-S."/>
            <person name="Hong S.-B."/>
            <person name="Kwon S.-W."/>
        </authorList>
    </citation>
    <scope>NUCLEOTIDE SEQUENCE [LARGE SCALE GENOMIC DNA]</scope>
    <source>
        <strain evidence="2 3">FW100M-8</strain>
    </source>
</reference>
<keyword evidence="1" id="KW-0812">Transmembrane</keyword>
<evidence type="ECO:0000256" key="1">
    <source>
        <dbReference type="SAM" id="Phobius"/>
    </source>
</evidence>
<dbReference type="KEGG" id="agf:ET445_16590"/>
<feature type="transmembrane region" description="Helical" evidence="1">
    <location>
        <begin position="76"/>
        <end position="97"/>
    </location>
</feature>
<dbReference type="OrthoDB" id="9850326at2"/>
<dbReference type="RefSeq" id="WP_129192257.1">
    <property type="nucleotide sequence ID" value="NZ_CP035491.1"/>
</dbReference>
<feature type="transmembrane region" description="Helical" evidence="1">
    <location>
        <begin position="103"/>
        <end position="125"/>
    </location>
</feature>
<keyword evidence="3" id="KW-1185">Reference proteome</keyword>
<gene>
    <name evidence="2" type="ORF">ET445_16590</name>
</gene>
<evidence type="ECO:0000313" key="2">
    <source>
        <dbReference type="EMBL" id="QAY74713.1"/>
    </source>
</evidence>
<organism evidence="2 3">
    <name type="scientific">Agromyces protaetiae</name>
    <dbReference type="NCBI Taxonomy" id="2509455"/>
    <lineage>
        <taxon>Bacteria</taxon>
        <taxon>Bacillati</taxon>
        <taxon>Actinomycetota</taxon>
        <taxon>Actinomycetes</taxon>
        <taxon>Micrococcales</taxon>
        <taxon>Microbacteriaceae</taxon>
        <taxon>Agromyces</taxon>
    </lineage>
</organism>
<protein>
    <recommendedName>
        <fullName evidence="4">Polysaccharide biosynthesis protein</fullName>
    </recommendedName>
</protein>
<feature type="transmembrane region" description="Helical" evidence="1">
    <location>
        <begin position="281"/>
        <end position="302"/>
    </location>
</feature>
<feature type="transmembrane region" description="Helical" evidence="1">
    <location>
        <begin position="166"/>
        <end position="186"/>
    </location>
</feature>
<feature type="transmembrane region" description="Helical" evidence="1">
    <location>
        <begin position="137"/>
        <end position="160"/>
    </location>
</feature>
<feature type="transmembrane region" description="Helical" evidence="1">
    <location>
        <begin position="12"/>
        <end position="34"/>
    </location>
</feature>
<evidence type="ECO:0000313" key="3">
    <source>
        <dbReference type="Proteomes" id="UP000291259"/>
    </source>
</evidence>
<feature type="transmembrane region" description="Helical" evidence="1">
    <location>
        <begin position="370"/>
        <end position="390"/>
    </location>
</feature>
<dbReference type="EMBL" id="CP035491">
    <property type="protein sequence ID" value="QAY74713.1"/>
    <property type="molecule type" value="Genomic_DNA"/>
</dbReference>
<proteinExistence type="predicted"/>
<feature type="transmembrane region" description="Helical" evidence="1">
    <location>
        <begin position="308"/>
        <end position="331"/>
    </location>
</feature>
<feature type="transmembrane region" description="Helical" evidence="1">
    <location>
        <begin position="395"/>
        <end position="412"/>
    </location>
</feature>
<name>A0A4P6FHV8_9MICO</name>